<evidence type="ECO:0000256" key="2">
    <source>
        <dbReference type="ARBA" id="ARBA00023125"/>
    </source>
</evidence>
<dbReference type="GO" id="GO:0003700">
    <property type="term" value="F:DNA-binding transcription factor activity"/>
    <property type="evidence" value="ECO:0007669"/>
    <property type="project" value="InterPro"/>
</dbReference>
<dbReference type="CDD" id="cd00090">
    <property type="entry name" value="HTH_ARSR"/>
    <property type="match status" value="1"/>
</dbReference>
<dbReference type="PANTHER" id="PTHR33154">
    <property type="entry name" value="TRANSCRIPTIONAL REGULATOR, ARSR FAMILY"/>
    <property type="match status" value="1"/>
</dbReference>
<gene>
    <name evidence="5" type="ORF">Pth03_49790</name>
</gene>
<dbReference type="GO" id="GO:0003677">
    <property type="term" value="F:DNA binding"/>
    <property type="evidence" value="ECO:0007669"/>
    <property type="project" value="UniProtKB-KW"/>
</dbReference>
<keyword evidence="2" id="KW-0238">DNA-binding</keyword>
<feature type="domain" description="HTH arsR-type" evidence="4">
    <location>
        <begin position="102"/>
        <end position="197"/>
    </location>
</feature>
<evidence type="ECO:0000313" key="5">
    <source>
        <dbReference type="EMBL" id="GII56590.1"/>
    </source>
</evidence>
<dbReference type="NCBIfam" id="NF033788">
    <property type="entry name" value="HTH_metalloreg"/>
    <property type="match status" value="1"/>
</dbReference>
<dbReference type="InterPro" id="IPR036390">
    <property type="entry name" value="WH_DNA-bd_sf"/>
</dbReference>
<evidence type="ECO:0000313" key="6">
    <source>
        <dbReference type="Proteomes" id="UP000605992"/>
    </source>
</evidence>
<dbReference type="Proteomes" id="UP000605992">
    <property type="component" value="Unassembled WGS sequence"/>
</dbReference>
<dbReference type="InterPro" id="IPR036388">
    <property type="entry name" value="WH-like_DNA-bd_sf"/>
</dbReference>
<dbReference type="PRINTS" id="PR00778">
    <property type="entry name" value="HTHARSR"/>
</dbReference>
<dbReference type="Gene3D" id="1.10.10.10">
    <property type="entry name" value="Winged helix-like DNA-binding domain superfamily/Winged helix DNA-binding domain"/>
    <property type="match status" value="1"/>
</dbReference>
<evidence type="ECO:0000256" key="3">
    <source>
        <dbReference type="ARBA" id="ARBA00023163"/>
    </source>
</evidence>
<dbReference type="AlphaFoldDB" id="A0A8J3V5U0"/>
<dbReference type="PANTHER" id="PTHR33154:SF33">
    <property type="entry name" value="TRANSCRIPTIONAL REPRESSOR SDPR"/>
    <property type="match status" value="1"/>
</dbReference>
<name>A0A8J3V5U0_9ACTN</name>
<evidence type="ECO:0000256" key="1">
    <source>
        <dbReference type="ARBA" id="ARBA00023015"/>
    </source>
</evidence>
<dbReference type="Pfam" id="PF12840">
    <property type="entry name" value="HTH_20"/>
    <property type="match status" value="1"/>
</dbReference>
<dbReference type="InterPro" id="IPR001845">
    <property type="entry name" value="HTH_ArsR_DNA-bd_dom"/>
</dbReference>
<comment type="caution">
    <text evidence="5">The sequence shown here is derived from an EMBL/GenBank/DDBJ whole genome shotgun (WGS) entry which is preliminary data.</text>
</comment>
<reference evidence="5" key="1">
    <citation type="submission" date="2021-01" db="EMBL/GenBank/DDBJ databases">
        <title>Whole genome shotgun sequence of Planotetraspora thailandica NBRC 104271.</title>
        <authorList>
            <person name="Komaki H."/>
            <person name="Tamura T."/>
        </authorList>
    </citation>
    <scope>NUCLEOTIDE SEQUENCE</scope>
    <source>
        <strain evidence="5">NBRC 104271</strain>
    </source>
</reference>
<dbReference type="EMBL" id="BOOR01000037">
    <property type="protein sequence ID" value="GII56590.1"/>
    <property type="molecule type" value="Genomic_DNA"/>
</dbReference>
<dbReference type="SUPFAM" id="SSF46785">
    <property type="entry name" value="Winged helix' DNA-binding domain"/>
    <property type="match status" value="1"/>
</dbReference>
<dbReference type="InterPro" id="IPR011991">
    <property type="entry name" value="ArsR-like_HTH"/>
</dbReference>
<dbReference type="InterPro" id="IPR051081">
    <property type="entry name" value="HTH_MetalResp_TranReg"/>
</dbReference>
<evidence type="ECO:0000259" key="4">
    <source>
        <dbReference type="PROSITE" id="PS50987"/>
    </source>
</evidence>
<organism evidence="5 6">
    <name type="scientific">Planotetraspora thailandica</name>
    <dbReference type="NCBI Taxonomy" id="487172"/>
    <lineage>
        <taxon>Bacteria</taxon>
        <taxon>Bacillati</taxon>
        <taxon>Actinomycetota</taxon>
        <taxon>Actinomycetes</taxon>
        <taxon>Streptosporangiales</taxon>
        <taxon>Streptosporangiaceae</taxon>
        <taxon>Planotetraspora</taxon>
    </lineage>
</organism>
<proteinExistence type="predicted"/>
<dbReference type="PROSITE" id="PS50987">
    <property type="entry name" value="HTH_ARSR_2"/>
    <property type="match status" value="1"/>
</dbReference>
<protein>
    <recommendedName>
        <fullName evidence="4">HTH arsR-type domain-containing protein</fullName>
    </recommendedName>
</protein>
<keyword evidence="1" id="KW-0805">Transcription regulation</keyword>
<sequence length="204" mass="22714">MTHASSGRRVTANIRCCPPGHPDIRRSSRHPGQKVPGSAQRLVEFAHDAAEASCAGEGGGQHQPDRLLRRAMGDLWQQKYSACTLNIDNVNIQRDGWEMVDESGRHEDAYEAVFSALAHPARRRVLLTIYFNGGSMAAGEIAAVFSHAWQTTTRHLQILEAAGLLSSARDGRMRIYHLERKRLDLVRDWLAHFSITPDPTKEAP</sequence>
<accession>A0A8J3V5U0</accession>
<dbReference type="SMART" id="SM00418">
    <property type="entry name" value="HTH_ARSR"/>
    <property type="match status" value="1"/>
</dbReference>
<keyword evidence="6" id="KW-1185">Reference proteome</keyword>
<keyword evidence="3" id="KW-0804">Transcription</keyword>